<evidence type="ECO:0000256" key="2">
    <source>
        <dbReference type="ARBA" id="ARBA00004651"/>
    </source>
</evidence>
<dbReference type="InterPro" id="IPR019594">
    <property type="entry name" value="Glu/Gly-bd"/>
</dbReference>
<dbReference type="Pfam" id="PF01395">
    <property type="entry name" value="PBP_GOBP"/>
    <property type="match status" value="1"/>
</dbReference>
<dbReference type="FunFam" id="3.40.50.2300:FF:000649">
    <property type="entry name" value="AGAP010272-PA-like protein"/>
    <property type="match status" value="1"/>
</dbReference>
<evidence type="ECO:0000256" key="14">
    <source>
        <dbReference type="ARBA" id="ARBA00023286"/>
    </source>
</evidence>
<dbReference type="GO" id="GO:0005549">
    <property type="term" value="F:odorant binding"/>
    <property type="evidence" value="ECO:0007669"/>
    <property type="project" value="InterPro"/>
</dbReference>
<dbReference type="SUPFAM" id="SSF81324">
    <property type="entry name" value="Voltage-gated potassium channels"/>
    <property type="match status" value="1"/>
</dbReference>
<keyword evidence="14" id="KW-1071">Ligand-gated ion channel</keyword>
<dbReference type="SMART" id="SM00708">
    <property type="entry name" value="PhBP"/>
    <property type="match status" value="1"/>
</dbReference>
<evidence type="ECO:0000256" key="1">
    <source>
        <dbReference type="ARBA" id="ARBA00004613"/>
    </source>
</evidence>
<gene>
    <name evidence="23" type="primary">Ir25a_1</name>
    <name evidence="23" type="ORF">Bhyg_03528</name>
</gene>
<keyword evidence="8 19" id="KW-0812">Transmembrane</keyword>
<evidence type="ECO:0000256" key="18">
    <source>
        <dbReference type="PIRSR" id="PIRSR601508-3"/>
    </source>
</evidence>
<dbReference type="Gene3D" id="3.40.50.2300">
    <property type="match status" value="1"/>
</dbReference>
<evidence type="ECO:0000259" key="21">
    <source>
        <dbReference type="SMART" id="SM00079"/>
    </source>
</evidence>
<dbReference type="InterPro" id="IPR006170">
    <property type="entry name" value="PBP/GOBP"/>
</dbReference>
<dbReference type="Pfam" id="PF10613">
    <property type="entry name" value="Lig_chan-Glu_bd"/>
    <property type="match status" value="1"/>
</dbReference>
<dbReference type="Gene3D" id="1.10.238.20">
    <property type="entry name" value="Pheromone/general odorant binding protein domain"/>
    <property type="match status" value="1"/>
</dbReference>
<dbReference type="Gene3D" id="3.40.190.10">
    <property type="entry name" value="Periplasmic binding protein-like II"/>
    <property type="match status" value="3"/>
</dbReference>
<feature type="site" description="Crucial to convey clamshell closure to channel opening" evidence="17">
    <location>
        <position position="762"/>
    </location>
</feature>
<dbReference type="Pfam" id="PF00060">
    <property type="entry name" value="Lig_chan"/>
    <property type="match status" value="1"/>
</dbReference>
<proteinExistence type="inferred from homology"/>
<keyword evidence="12 23" id="KW-0675">Receptor</keyword>
<dbReference type="CDD" id="cd13717">
    <property type="entry name" value="PBP2_iGluR_putative"/>
    <property type="match status" value="1"/>
</dbReference>
<evidence type="ECO:0000256" key="9">
    <source>
        <dbReference type="ARBA" id="ARBA00022989"/>
    </source>
</evidence>
<dbReference type="CDD" id="cd23992">
    <property type="entry name" value="PBP_GOBP"/>
    <property type="match status" value="1"/>
</dbReference>
<evidence type="ECO:0000256" key="3">
    <source>
        <dbReference type="ARBA" id="ARBA00008098"/>
    </source>
</evidence>
<dbReference type="FunFam" id="1.10.287.70:FF:000080">
    <property type="entry name" value="Glutamate receptor ionotropic, kainate"/>
    <property type="match status" value="1"/>
</dbReference>
<dbReference type="SMART" id="SM00918">
    <property type="entry name" value="Lig_chan-Glu_bd"/>
    <property type="match status" value="1"/>
</dbReference>
<dbReference type="InterPro" id="IPR028082">
    <property type="entry name" value="Peripla_BP_I"/>
</dbReference>
<dbReference type="PRINTS" id="PR00177">
    <property type="entry name" value="NMDARECEPTOR"/>
</dbReference>
<feature type="binding site" evidence="16">
    <location>
        <position position="613"/>
    </location>
    <ligand>
        <name>L-glutamate</name>
        <dbReference type="ChEBI" id="CHEBI:29985"/>
    </ligand>
</feature>
<feature type="disulfide bond" evidence="18">
    <location>
        <begin position="879"/>
        <end position="937"/>
    </location>
</feature>
<dbReference type="GO" id="GO:0015276">
    <property type="term" value="F:ligand-gated monoatomic ion channel activity"/>
    <property type="evidence" value="ECO:0007669"/>
    <property type="project" value="InterPro"/>
</dbReference>
<evidence type="ECO:0000256" key="6">
    <source>
        <dbReference type="ARBA" id="ARBA00022475"/>
    </source>
</evidence>
<dbReference type="InterPro" id="IPR036728">
    <property type="entry name" value="PBP_GOBP_sf"/>
</dbReference>
<evidence type="ECO:0000256" key="17">
    <source>
        <dbReference type="PIRSR" id="PIRSR601508-2"/>
    </source>
</evidence>
<evidence type="ECO:0000256" key="12">
    <source>
        <dbReference type="ARBA" id="ARBA00023170"/>
    </source>
</evidence>
<keyword evidence="20" id="KW-0732">Signal</keyword>
<dbReference type="SUPFAM" id="SSF47565">
    <property type="entry name" value="Insect pheromone/odorant-binding proteins"/>
    <property type="match status" value="1"/>
</dbReference>
<evidence type="ECO:0000256" key="4">
    <source>
        <dbReference type="ARBA" id="ARBA00008685"/>
    </source>
</evidence>
<organism evidence="23 24">
    <name type="scientific">Pseudolycoriella hygida</name>
    <dbReference type="NCBI Taxonomy" id="35572"/>
    <lineage>
        <taxon>Eukaryota</taxon>
        <taxon>Metazoa</taxon>
        <taxon>Ecdysozoa</taxon>
        <taxon>Arthropoda</taxon>
        <taxon>Hexapoda</taxon>
        <taxon>Insecta</taxon>
        <taxon>Pterygota</taxon>
        <taxon>Neoptera</taxon>
        <taxon>Endopterygota</taxon>
        <taxon>Diptera</taxon>
        <taxon>Nematocera</taxon>
        <taxon>Sciaroidea</taxon>
        <taxon>Sciaridae</taxon>
        <taxon>Pseudolycoriella</taxon>
    </lineage>
</organism>
<evidence type="ECO:0000256" key="7">
    <source>
        <dbReference type="ARBA" id="ARBA00022525"/>
    </source>
</evidence>
<feature type="transmembrane region" description="Helical" evidence="19">
    <location>
        <begin position="734"/>
        <end position="755"/>
    </location>
</feature>
<dbReference type="InterPro" id="IPR001508">
    <property type="entry name" value="Iono_Glu_rcpt_met"/>
</dbReference>
<dbReference type="InterPro" id="IPR015683">
    <property type="entry name" value="Ionotropic_Glu_rcpt"/>
</dbReference>
<evidence type="ECO:0000256" key="20">
    <source>
        <dbReference type="SAM" id="SignalP"/>
    </source>
</evidence>
<dbReference type="FunFam" id="3.40.190.10:FF:000142">
    <property type="entry name" value="Ionotropic receptor 25a"/>
    <property type="match status" value="1"/>
</dbReference>
<keyword evidence="5" id="KW-0813">Transport</keyword>
<keyword evidence="18" id="KW-1015">Disulfide bond</keyword>
<dbReference type="GO" id="GO:0005886">
    <property type="term" value="C:plasma membrane"/>
    <property type="evidence" value="ECO:0007669"/>
    <property type="project" value="UniProtKB-SubCell"/>
</dbReference>
<dbReference type="GO" id="GO:0038023">
    <property type="term" value="F:signaling receptor activity"/>
    <property type="evidence" value="ECO:0007669"/>
    <property type="project" value="InterPro"/>
</dbReference>
<name>A0A9Q0NDH2_9DIPT</name>
<keyword evidence="11 19" id="KW-0472">Membrane</keyword>
<keyword evidence="24" id="KW-1185">Reference proteome</keyword>
<comment type="caution">
    <text evidence="23">The sequence shown here is derived from an EMBL/GenBank/DDBJ whole genome shotgun (WGS) entry which is preliminary data.</text>
</comment>
<feature type="chain" id="PRO_5040374064" evidence="20">
    <location>
        <begin position="17"/>
        <end position="1031"/>
    </location>
</feature>
<feature type="transmembrane region" description="Helical" evidence="19">
    <location>
        <begin position="952"/>
        <end position="977"/>
    </location>
</feature>
<feature type="binding site" evidence="16">
    <location>
        <position position="618"/>
    </location>
    <ligand>
        <name>L-glutamate</name>
        <dbReference type="ChEBI" id="CHEBI:29985"/>
    </ligand>
</feature>
<dbReference type="OrthoDB" id="5984008at2759"/>
<reference evidence="23" key="1">
    <citation type="submission" date="2022-07" db="EMBL/GenBank/DDBJ databases">
        <authorList>
            <person name="Trinca V."/>
            <person name="Uliana J.V.C."/>
            <person name="Torres T.T."/>
            <person name="Ward R.J."/>
            <person name="Monesi N."/>
        </authorList>
    </citation>
    <scope>NUCLEOTIDE SEQUENCE</scope>
    <source>
        <strain evidence="23">HSMRA1968</strain>
        <tissue evidence="23">Whole embryos</tissue>
    </source>
</reference>
<dbReference type="AlphaFoldDB" id="A0A9Q0NDH2"/>
<dbReference type="Gene3D" id="1.10.287.70">
    <property type="match status" value="1"/>
</dbReference>
<evidence type="ECO:0000313" key="23">
    <source>
        <dbReference type="EMBL" id="KAJ6648300.1"/>
    </source>
</evidence>
<evidence type="ECO:0000259" key="22">
    <source>
        <dbReference type="SMART" id="SM00918"/>
    </source>
</evidence>
<evidence type="ECO:0000256" key="15">
    <source>
        <dbReference type="ARBA" id="ARBA00023303"/>
    </source>
</evidence>
<keyword evidence="15" id="KW-0407">Ion channel</keyword>
<evidence type="ECO:0000256" key="16">
    <source>
        <dbReference type="PIRSR" id="PIRSR601508-1"/>
    </source>
</evidence>
<evidence type="ECO:0000256" key="10">
    <source>
        <dbReference type="ARBA" id="ARBA00023065"/>
    </source>
</evidence>
<dbReference type="PANTHER" id="PTHR18966">
    <property type="entry name" value="IONOTROPIC GLUTAMATE RECEPTOR"/>
    <property type="match status" value="1"/>
</dbReference>
<accession>A0A9Q0NDH2</accession>
<dbReference type="SUPFAM" id="SSF53822">
    <property type="entry name" value="Periplasmic binding protein-like I"/>
    <property type="match status" value="1"/>
</dbReference>
<dbReference type="Proteomes" id="UP001151699">
    <property type="component" value="Chromosome A"/>
</dbReference>
<keyword evidence="13" id="KW-0325">Glycoprotein</keyword>
<feature type="transmembrane region" description="Helical" evidence="19">
    <location>
        <begin position="658"/>
        <end position="676"/>
    </location>
</feature>
<evidence type="ECO:0000313" key="24">
    <source>
        <dbReference type="Proteomes" id="UP001151699"/>
    </source>
</evidence>
<feature type="signal peptide" evidence="20">
    <location>
        <begin position="1"/>
        <end position="16"/>
    </location>
</feature>
<evidence type="ECO:0000256" key="8">
    <source>
        <dbReference type="ARBA" id="ARBA00022692"/>
    </source>
</evidence>
<evidence type="ECO:0000256" key="5">
    <source>
        <dbReference type="ARBA" id="ARBA00022448"/>
    </source>
</evidence>
<feature type="domain" description="Ionotropic glutamate receptor L-glutamate and glycine-binding" evidence="22">
    <location>
        <begin position="543"/>
        <end position="602"/>
    </location>
</feature>
<protein>
    <submittedName>
        <fullName evidence="23">Ionotropic receptor 25a</fullName>
    </submittedName>
</protein>
<comment type="similarity">
    <text evidence="3">Belongs to the PBP/GOBP family.</text>
</comment>
<dbReference type="SMART" id="SM00079">
    <property type="entry name" value="PBPe"/>
    <property type="match status" value="1"/>
</dbReference>
<keyword evidence="9 19" id="KW-1133">Transmembrane helix</keyword>
<evidence type="ECO:0000256" key="11">
    <source>
        <dbReference type="ARBA" id="ARBA00023136"/>
    </source>
</evidence>
<dbReference type="FunFam" id="3.40.190.10:FF:000153">
    <property type="entry name" value="Ionotropic receptor 25a"/>
    <property type="match status" value="1"/>
</dbReference>
<feature type="binding site" evidence="16">
    <location>
        <position position="783"/>
    </location>
    <ligand>
        <name>L-glutamate</name>
        <dbReference type="ChEBI" id="CHEBI:29985"/>
    </ligand>
</feature>
<dbReference type="InterPro" id="IPR001320">
    <property type="entry name" value="Iontro_rcpt_C"/>
</dbReference>
<sequence length="1031" mass="117177">MKYFIVFATVVVAVLGRPEPTAEEQLKDEITKLTKECAAKTNFAEENIKKLHAHDFTETENVQCYKKCVLDQSGAINENGIDEATLLQFAKAFKKDEAKVKSLVEKCQPLYKKDSYDLFINEVDNDQATQAVDIALTYIQKNPNLGMSIQLTRVEGNRTDSKKFLDNICASYSDLITKNQSPHLILDTTITGVASETVKSITSALALPTVSASFGQEGDLRQWRDISEQKSNFLLQVMPPADIIPEVIRSIVQYMNITNAAILYDNSFVMDHKYKALLQNIPTRHVITAIADEADRRQQIEKLRNLDINNFFVLGSLSSIKAVLESAPKEYFERNFAWHVITQYHGDITCKCDNATIMYLKPVSDPKSRDRLGLLKTTYNLKKEPEITSAFYFDLALRSFLTVRILNVKLQHLVPCNHFRDMLISGTWQSNMSYVTCDDYDGKNTPERAVDLKSYFIGITEPTAYGNFSLASRPNTPFNGYSYMKFDMDISSVSILGGASVNTKNLGSWTAGLASPLSIVETEEIKNLTADVVYRVYTVVQAPFIMRDPTAPKGYKGYCIDLMNEIATFLNFDYEIKEVEDQRFGNMDEKGEWNGVVRKLIDKQADIGLGSMSVMAERETVIDFTVPYYDLVGITIMMLLPSTPSSLFKFLTVLETNVWLCILGAYFFTSFLMWVFDRYSPYSYQNNREKYKDDDEKREFNIKECLWFCMTSLTPQGGGEAPKNLSGRLVAATWWLFGFIIIASYTANLAAFLTVSRLDTPVESLDDLAKQYKILYAPLNGSSAMTYFQRMSDIEGRFYEIWKDMSLNDSLSPVERSKLAVWDYPVSDKYTKMWQAMQEAGLPNTLDEAVARVRNSTSATGFAFLGDATDIRYQVLTSCDLQIVGEEFSRKPYAIAVQQGSPLKDQFNNAILMLLNKRQLEKLKEDWWKNDEFQKTCEKPEDQSDGISIQNIGGVFIVIFVGIGMACVTLVFEYWYYKYRKNPKIIDVAEAENRLKNEAFTGSKSEKGFLKNTLLRTRLQPQDSTGFRSKF</sequence>
<feature type="domain" description="Ionotropic glutamate receptor C-terminal" evidence="21">
    <location>
        <begin position="533"/>
        <end position="930"/>
    </location>
</feature>
<feature type="disulfide bond" evidence="18">
    <location>
        <begin position="169"/>
        <end position="437"/>
    </location>
</feature>
<keyword evidence="10" id="KW-0406">Ion transport</keyword>
<comment type="subcellular location">
    <subcellularLocation>
        <location evidence="2">Cell membrane</location>
        <topology evidence="2">Multi-pass membrane protein</topology>
    </subcellularLocation>
    <subcellularLocation>
        <location evidence="1">Secreted</location>
    </subcellularLocation>
</comment>
<dbReference type="EMBL" id="WJQU01000001">
    <property type="protein sequence ID" value="KAJ6648300.1"/>
    <property type="molecule type" value="Genomic_DNA"/>
</dbReference>
<dbReference type="GO" id="GO:0005576">
    <property type="term" value="C:extracellular region"/>
    <property type="evidence" value="ECO:0007669"/>
    <property type="project" value="UniProtKB-SubCell"/>
</dbReference>
<feature type="binding site" evidence="16">
    <location>
        <position position="867"/>
    </location>
    <ligand>
        <name>L-glutamate</name>
        <dbReference type="ChEBI" id="CHEBI:29985"/>
    </ligand>
</feature>
<comment type="similarity">
    <text evidence="4">Belongs to the glutamate-gated ion channel (TC 1.A.10.1) family.</text>
</comment>
<keyword evidence="6" id="KW-1003">Cell membrane</keyword>
<evidence type="ECO:0000256" key="13">
    <source>
        <dbReference type="ARBA" id="ARBA00023180"/>
    </source>
</evidence>
<keyword evidence="7" id="KW-0964">Secreted</keyword>
<dbReference type="SUPFAM" id="SSF53850">
    <property type="entry name" value="Periplasmic binding protein-like II"/>
    <property type="match status" value="1"/>
</dbReference>
<evidence type="ECO:0000256" key="19">
    <source>
        <dbReference type="SAM" id="Phobius"/>
    </source>
</evidence>